<evidence type="ECO:0000313" key="2">
    <source>
        <dbReference type="EMBL" id="GFQ64340.1"/>
    </source>
</evidence>
<dbReference type="Proteomes" id="UP000887116">
    <property type="component" value="Unassembled WGS sequence"/>
</dbReference>
<feature type="region of interest" description="Disordered" evidence="1">
    <location>
        <begin position="75"/>
        <end position="100"/>
    </location>
</feature>
<evidence type="ECO:0000313" key="3">
    <source>
        <dbReference type="Proteomes" id="UP000887116"/>
    </source>
</evidence>
<reference evidence="2" key="1">
    <citation type="submission" date="2020-07" db="EMBL/GenBank/DDBJ databases">
        <title>Multicomponent nature underlies the extraordinary mechanical properties of spider dragline silk.</title>
        <authorList>
            <person name="Kono N."/>
            <person name="Nakamura H."/>
            <person name="Mori M."/>
            <person name="Yoshida Y."/>
            <person name="Ohtoshi R."/>
            <person name="Malay A.D."/>
            <person name="Moran D.A.P."/>
            <person name="Tomita M."/>
            <person name="Numata K."/>
            <person name="Arakawa K."/>
        </authorList>
    </citation>
    <scope>NUCLEOTIDE SEQUENCE</scope>
</reference>
<evidence type="ECO:0000256" key="1">
    <source>
        <dbReference type="SAM" id="MobiDB-lite"/>
    </source>
</evidence>
<dbReference type="AlphaFoldDB" id="A0A8X6K556"/>
<comment type="caution">
    <text evidence="2">The sequence shown here is derived from an EMBL/GenBank/DDBJ whole genome shotgun (WGS) entry which is preliminary data.</text>
</comment>
<protein>
    <submittedName>
        <fullName evidence="2">Uncharacterized protein</fullName>
    </submittedName>
</protein>
<accession>A0A8X6K556</accession>
<gene>
    <name evidence="2" type="ORF">TNCT_88321</name>
</gene>
<name>A0A8X6K556_TRICU</name>
<dbReference type="OrthoDB" id="10425109at2759"/>
<organism evidence="2 3">
    <name type="scientific">Trichonephila clavata</name>
    <name type="common">Joro spider</name>
    <name type="synonym">Nephila clavata</name>
    <dbReference type="NCBI Taxonomy" id="2740835"/>
    <lineage>
        <taxon>Eukaryota</taxon>
        <taxon>Metazoa</taxon>
        <taxon>Ecdysozoa</taxon>
        <taxon>Arthropoda</taxon>
        <taxon>Chelicerata</taxon>
        <taxon>Arachnida</taxon>
        <taxon>Araneae</taxon>
        <taxon>Araneomorphae</taxon>
        <taxon>Entelegynae</taxon>
        <taxon>Araneoidea</taxon>
        <taxon>Nephilidae</taxon>
        <taxon>Trichonephila</taxon>
    </lineage>
</organism>
<sequence length="150" mass="17352">MTYTSDDYLYEWFTVMWLETITNCLSCPEKYEQFLAERQKLDLSKHPNSITEPCTIIEEINPNSDLCIEPDSTTESHQEFRPVPESTSELLNTEPDVTTNPNTITKFEEINIGSSDYLTADDLVKEFDCNETKNLWKYIEPSILIEGLPI</sequence>
<proteinExistence type="predicted"/>
<feature type="compositionally biased region" description="Polar residues" evidence="1">
    <location>
        <begin position="85"/>
        <end position="100"/>
    </location>
</feature>
<dbReference type="EMBL" id="BMAO01000086">
    <property type="protein sequence ID" value="GFQ64340.1"/>
    <property type="molecule type" value="Genomic_DNA"/>
</dbReference>
<keyword evidence="3" id="KW-1185">Reference proteome</keyword>